<keyword evidence="2" id="KW-1185">Reference proteome</keyword>
<dbReference type="AlphaFoldDB" id="A0AAE0ULS8"/>
<dbReference type="PANTHER" id="PTHR47510">
    <property type="entry name" value="REVERSE TRANSCRIPTASE DOMAIN-CONTAINING PROTEIN"/>
    <property type="match status" value="1"/>
</dbReference>
<comment type="caution">
    <text evidence="1">The sequence shown here is derived from an EMBL/GenBank/DDBJ whole genome shotgun (WGS) entry which is preliminary data.</text>
</comment>
<dbReference type="Proteomes" id="UP001274896">
    <property type="component" value="Unassembled WGS sequence"/>
</dbReference>
<accession>A0AAE0ULS8</accession>
<gene>
    <name evidence="1" type="ORF">QTP70_027106</name>
</gene>
<protein>
    <recommendedName>
        <fullName evidence="3">Reverse transcriptase domain-containing protein</fullName>
    </recommendedName>
</protein>
<reference evidence="1" key="1">
    <citation type="submission" date="2023-06" db="EMBL/GenBank/DDBJ databases">
        <title>Male Hemibagrus guttatus genome.</title>
        <authorList>
            <person name="Bian C."/>
        </authorList>
    </citation>
    <scope>NUCLEOTIDE SEQUENCE</scope>
    <source>
        <strain evidence="1">Male_cb2023</strain>
        <tissue evidence="1">Muscle</tissue>
    </source>
</reference>
<evidence type="ECO:0008006" key="3">
    <source>
        <dbReference type="Google" id="ProtNLM"/>
    </source>
</evidence>
<evidence type="ECO:0000313" key="1">
    <source>
        <dbReference type="EMBL" id="KAK3510930.1"/>
    </source>
</evidence>
<name>A0AAE0ULS8_9TELE</name>
<dbReference type="EMBL" id="JAUCMX010000025">
    <property type="protein sequence ID" value="KAK3510930.1"/>
    <property type="molecule type" value="Genomic_DNA"/>
</dbReference>
<evidence type="ECO:0000313" key="2">
    <source>
        <dbReference type="Proteomes" id="UP001274896"/>
    </source>
</evidence>
<dbReference type="PANTHER" id="PTHR47510:SF3">
    <property type="entry name" value="ENDO_EXONUCLEASE_PHOSPHATASE DOMAIN-CONTAINING PROTEIN"/>
    <property type="match status" value="1"/>
</dbReference>
<proteinExistence type="predicted"/>
<sequence>MIRRITGTDEVAYRREVASLVTWEAKRTHTQRIHSHLQSSGDTACQVWQSIQPITNYRTASTACDSDASLPDTLNSFNARFEAQNDMTVRKTIPPPEDQVLCLTMAEVRKILHRVKESCWTRQHSWQSAQGISLQCPVALTPIFMKCFERLVMRHIKNLLPPSLEPMQFAYCPNFSKDDAISTTLHLALTHLDNKYTYVQMLFIDFSSAFSTIIPQPLIKKLSLLGTNISLCNWILDFLTGRPQSVRI</sequence>
<organism evidence="1 2">
    <name type="scientific">Hemibagrus guttatus</name>
    <dbReference type="NCBI Taxonomy" id="175788"/>
    <lineage>
        <taxon>Eukaryota</taxon>
        <taxon>Metazoa</taxon>
        <taxon>Chordata</taxon>
        <taxon>Craniata</taxon>
        <taxon>Vertebrata</taxon>
        <taxon>Euteleostomi</taxon>
        <taxon>Actinopterygii</taxon>
        <taxon>Neopterygii</taxon>
        <taxon>Teleostei</taxon>
        <taxon>Ostariophysi</taxon>
        <taxon>Siluriformes</taxon>
        <taxon>Bagridae</taxon>
        <taxon>Hemibagrus</taxon>
    </lineage>
</organism>